<evidence type="ECO:0000313" key="1">
    <source>
        <dbReference type="EMBL" id="VDO71851.1"/>
    </source>
</evidence>
<evidence type="ECO:0000313" key="2">
    <source>
        <dbReference type="Proteomes" id="UP000269396"/>
    </source>
</evidence>
<accession>A0A183NEU4</accession>
<sequence>MRSERRIVSPGSLDRRYPQEYEQYYSSPEARRVQTMRYTDYPTRPRVYQPTYQAATMSFNEFDHHYNNGGTLKPRKPKIITERYKCSEVYNWPPKFPKLKRHKTNPPKQIHTAQDHIVIKQQLKTTAGNNYSSTVQQTEPNTEQIHCTKINNQYQSPNCKRELSVSPERQVTSLHSLQVSAIKNNLEFVYIKS</sequence>
<gene>
    <name evidence="1" type="ORF">SMTD_LOCUS630</name>
</gene>
<dbReference type="Proteomes" id="UP000269396">
    <property type="component" value="Unassembled WGS sequence"/>
</dbReference>
<dbReference type="AlphaFoldDB" id="A0A183NEU4"/>
<organism evidence="1 2">
    <name type="scientific">Schistosoma mattheei</name>
    <dbReference type="NCBI Taxonomy" id="31246"/>
    <lineage>
        <taxon>Eukaryota</taxon>
        <taxon>Metazoa</taxon>
        <taxon>Spiralia</taxon>
        <taxon>Lophotrochozoa</taxon>
        <taxon>Platyhelminthes</taxon>
        <taxon>Trematoda</taxon>
        <taxon>Digenea</taxon>
        <taxon>Strigeidida</taxon>
        <taxon>Schistosomatoidea</taxon>
        <taxon>Schistosomatidae</taxon>
        <taxon>Schistosoma</taxon>
    </lineage>
</organism>
<keyword evidence="2" id="KW-1185">Reference proteome</keyword>
<dbReference type="STRING" id="31246.A0A183NEU4"/>
<reference evidence="1 2" key="1">
    <citation type="submission" date="2018-11" db="EMBL/GenBank/DDBJ databases">
        <authorList>
            <consortium name="Pathogen Informatics"/>
        </authorList>
    </citation>
    <scope>NUCLEOTIDE SEQUENCE [LARGE SCALE GENOMIC DNA]</scope>
    <source>
        <strain>Denwood</strain>
        <strain evidence="2">Zambia</strain>
    </source>
</reference>
<dbReference type="EMBL" id="UZAL01000588">
    <property type="protein sequence ID" value="VDO71851.1"/>
    <property type="molecule type" value="Genomic_DNA"/>
</dbReference>
<proteinExistence type="predicted"/>
<name>A0A183NEU4_9TREM</name>
<protein>
    <submittedName>
        <fullName evidence="1">Uncharacterized protein</fullName>
    </submittedName>
</protein>